<sequence length="306" mass="31869">MILVTGGLGFIGAHTARALLDLGESCLLISRRPSSLPSFLASSGVVVDAVDAGDRSALLALGARHEITGIVHLASSQPPEALDFLEANTQLLFNVLAAGLAWGVRRVSLASSIGVYVGVPSLPFGEDVPLPPGTRGGPLGTFKRVSELVSSVVADASSLDVVQLRISTAWGPLVDPASPYFALPRLVHAAVRGTPAGEPPYAEDGTDLCYVKDLARGIALLQVADGLKHRTYNVGSGRVTTNAEVAAALSGAVPGADVPLTPGRKVRRNTYLDVTRIAEDVGYAPAYDTDRGIADYVAWLRAGNDR</sequence>
<dbReference type="InterPro" id="IPR001509">
    <property type="entry name" value="Epimerase_deHydtase"/>
</dbReference>
<evidence type="ECO:0000313" key="2">
    <source>
        <dbReference type="EMBL" id="MFC3760879.1"/>
    </source>
</evidence>
<organism evidence="2 3">
    <name type="scientific">Tenggerimyces flavus</name>
    <dbReference type="NCBI Taxonomy" id="1708749"/>
    <lineage>
        <taxon>Bacteria</taxon>
        <taxon>Bacillati</taxon>
        <taxon>Actinomycetota</taxon>
        <taxon>Actinomycetes</taxon>
        <taxon>Propionibacteriales</taxon>
        <taxon>Nocardioidaceae</taxon>
        <taxon>Tenggerimyces</taxon>
    </lineage>
</organism>
<dbReference type="InterPro" id="IPR050177">
    <property type="entry name" value="Lipid_A_modif_metabolic_enz"/>
</dbReference>
<evidence type="ECO:0000259" key="1">
    <source>
        <dbReference type="Pfam" id="PF01370"/>
    </source>
</evidence>
<dbReference type="RefSeq" id="WP_205117117.1">
    <property type="nucleotide sequence ID" value="NZ_JAFBCM010000001.1"/>
</dbReference>
<accession>A0ABV7Y7U1</accession>
<evidence type="ECO:0000313" key="3">
    <source>
        <dbReference type="Proteomes" id="UP001595699"/>
    </source>
</evidence>
<proteinExistence type="predicted"/>
<protein>
    <submittedName>
        <fullName evidence="2">NAD-dependent epimerase/dehydratase family protein</fullName>
    </submittedName>
</protein>
<name>A0ABV7Y7U1_9ACTN</name>
<dbReference type="PANTHER" id="PTHR43245">
    <property type="entry name" value="BIFUNCTIONAL POLYMYXIN RESISTANCE PROTEIN ARNA"/>
    <property type="match status" value="1"/>
</dbReference>
<dbReference type="EMBL" id="JBHRZH010000006">
    <property type="protein sequence ID" value="MFC3760879.1"/>
    <property type="molecule type" value="Genomic_DNA"/>
</dbReference>
<dbReference type="Gene3D" id="3.40.50.720">
    <property type="entry name" value="NAD(P)-binding Rossmann-like Domain"/>
    <property type="match status" value="1"/>
</dbReference>
<dbReference type="Proteomes" id="UP001595699">
    <property type="component" value="Unassembled WGS sequence"/>
</dbReference>
<dbReference type="InterPro" id="IPR036291">
    <property type="entry name" value="NAD(P)-bd_dom_sf"/>
</dbReference>
<reference evidence="3" key="1">
    <citation type="journal article" date="2019" name="Int. J. Syst. Evol. Microbiol.">
        <title>The Global Catalogue of Microorganisms (GCM) 10K type strain sequencing project: providing services to taxonomists for standard genome sequencing and annotation.</title>
        <authorList>
            <consortium name="The Broad Institute Genomics Platform"/>
            <consortium name="The Broad Institute Genome Sequencing Center for Infectious Disease"/>
            <person name="Wu L."/>
            <person name="Ma J."/>
        </authorList>
    </citation>
    <scope>NUCLEOTIDE SEQUENCE [LARGE SCALE GENOMIC DNA]</scope>
    <source>
        <strain evidence="3">CGMCC 4.7241</strain>
    </source>
</reference>
<dbReference type="SUPFAM" id="SSF51735">
    <property type="entry name" value="NAD(P)-binding Rossmann-fold domains"/>
    <property type="match status" value="1"/>
</dbReference>
<feature type="domain" description="NAD-dependent epimerase/dehydratase" evidence="1">
    <location>
        <begin position="2"/>
        <end position="235"/>
    </location>
</feature>
<keyword evidence="3" id="KW-1185">Reference proteome</keyword>
<gene>
    <name evidence="2" type="ORF">ACFOUW_08510</name>
</gene>
<dbReference type="Pfam" id="PF01370">
    <property type="entry name" value="Epimerase"/>
    <property type="match status" value="1"/>
</dbReference>
<dbReference type="PANTHER" id="PTHR43245:SF55">
    <property type="entry name" value="NAD(P)-BINDING DOMAIN-CONTAINING PROTEIN"/>
    <property type="match status" value="1"/>
</dbReference>
<comment type="caution">
    <text evidence="2">The sequence shown here is derived from an EMBL/GenBank/DDBJ whole genome shotgun (WGS) entry which is preliminary data.</text>
</comment>